<dbReference type="Gene3D" id="3.40.50.1450">
    <property type="entry name" value="HybD-like"/>
    <property type="match status" value="1"/>
</dbReference>
<proteinExistence type="inferred from homology"/>
<keyword evidence="3" id="KW-0064">Aspartyl protease</keyword>
<name>A0A1I2FHL1_9BACT</name>
<dbReference type="Proteomes" id="UP000199400">
    <property type="component" value="Unassembled WGS sequence"/>
</dbReference>
<dbReference type="GO" id="GO:0004190">
    <property type="term" value="F:aspartic-type endopeptidase activity"/>
    <property type="evidence" value="ECO:0007669"/>
    <property type="project" value="UniProtKB-KW"/>
</dbReference>
<dbReference type="Pfam" id="PF01750">
    <property type="entry name" value="HycI"/>
    <property type="match status" value="1"/>
</dbReference>
<gene>
    <name evidence="5" type="ORF">SAMN02745121_06658</name>
</gene>
<dbReference type="STRING" id="54.SAMN02745121_06658"/>
<dbReference type="EMBL" id="FOMX01000026">
    <property type="protein sequence ID" value="SFF04369.1"/>
    <property type="molecule type" value="Genomic_DNA"/>
</dbReference>
<sequence>MTGLTLVAGIGNVFFGDDGFGVAVARRLAARPLPDDVRVVDFGIRGYDLALAMLDPYQQVVIVDAVARGGAPGTLYVLELEAARATSSVDGHGLGPARVLELVLAWSGRLPPVRLVGCESARVDFAADGAMRLTPAVAAAVDGAVELVEGLVARA</sequence>
<evidence type="ECO:0000256" key="2">
    <source>
        <dbReference type="ARBA" id="ARBA00022670"/>
    </source>
</evidence>
<dbReference type="PRINTS" id="PR00446">
    <property type="entry name" value="HYDRGNUPTAKE"/>
</dbReference>
<dbReference type="OrthoDB" id="9792731at2"/>
<dbReference type="PANTHER" id="PTHR30302:SF1">
    <property type="entry name" value="HYDROGENASE 2 MATURATION PROTEASE"/>
    <property type="match status" value="1"/>
</dbReference>
<dbReference type="GO" id="GO:0016485">
    <property type="term" value="P:protein processing"/>
    <property type="evidence" value="ECO:0007669"/>
    <property type="project" value="TreeGrafter"/>
</dbReference>
<evidence type="ECO:0000313" key="5">
    <source>
        <dbReference type="EMBL" id="SFF04369.1"/>
    </source>
</evidence>
<keyword evidence="2 5" id="KW-0645">Protease</keyword>
<dbReference type="InterPro" id="IPR023430">
    <property type="entry name" value="Pept_HybD-like_dom_sf"/>
</dbReference>
<keyword evidence="4" id="KW-0378">Hydrolase</keyword>
<dbReference type="GO" id="GO:0008047">
    <property type="term" value="F:enzyme activator activity"/>
    <property type="evidence" value="ECO:0007669"/>
    <property type="project" value="InterPro"/>
</dbReference>
<dbReference type="InterPro" id="IPR000671">
    <property type="entry name" value="Peptidase_A31"/>
</dbReference>
<dbReference type="PANTHER" id="PTHR30302">
    <property type="entry name" value="HYDROGENASE 1 MATURATION PROTEASE"/>
    <property type="match status" value="1"/>
</dbReference>
<keyword evidence="6" id="KW-1185">Reference proteome</keyword>
<dbReference type="SUPFAM" id="SSF53163">
    <property type="entry name" value="HybD-like"/>
    <property type="match status" value="1"/>
</dbReference>
<comment type="similarity">
    <text evidence="1">Belongs to the peptidase A31 family.</text>
</comment>
<protein>
    <submittedName>
        <fullName evidence="5">Hydrogenase maturation protease</fullName>
    </submittedName>
</protein>
<evidence type="ECO:0000313" key="6">
    <source>
        <dbReference type="Proteomes" id="UP000199400"/>
    </source>
</evidence>
<accession>A0A1I2FHL1</accession>
<evidence type="ECO:0000256" key="4">
    <source>
        <dbReference type="ARBA" id="ARBA00022801"/>
    </source>
</evidence>
<evidence type="ECO:0000256" key="3">
    <source>
        <dbReference type="ARBA" id="ARBA00022750"/>
    </source>
</evidence>
<dbReference type="AlphaFoldDB" id="A0A1I2FHL1"/>
<dbReference type="NCBIfam" id="TIGR00072">
    <property type="entry name" value="hydrog_prot"/>
    <property type="match status" value="1"/>
</dbReference>
<dbReference type="RefSeq" id="WP_096328568.1">
    <property type="nucleotide sequence ID" value="NZ_FOMX01000026.1"/>
</dbReference>
<evidence type="ECO:0000256" key="1">
    <source>
        <dbReference type="ARBA" id="ARBA00006814"/>
    </source>
</evidence>
<reference evidence="6" key="1">
    <citation type="submission" date="2016-10" db="EMBL/GenBank/DDBJ databases">
        <authorList>
            <person name="Varghese N."/>
            <person name="Submissions S."/>
        </authorList>
    </citation>
    <scope>NUCLEOTIDE SEQUENCE [LARGE SCALE GENOMIC DNA]</scope>
    <source>
        <strain evidence="6">ATCC 25963</strain>
    </source>
</reference>
<organism evidence="5 6">
    <name type="scientific">Nannocystis exedens</name>
    <dbReference type="NCBI Taxonomy" id="54"/>
    <lineage>
        <taxon>Bacteria</taxon>
        <taxon>Pseudomonadati</taxon>
        <taxon>Myxococcota</taxon>
        <taxon>Polyangia</taxon>
        <taxon>Nannocystales</taxon>
        <taxon>Nannocystaceae</taxon>
        <taxon>Nannocystis</taxon>
    </lineage>
</organism>